<gene>
    <name evidence="2" type="ORF">GCM10009544_44490</name>
</gene>
<evidence type="ECO:0000256" key="1">
    <source>
        <dbReference type="SAM" id="MobiDB-lite"/>
    </source>
</evidence>
<keyword evidence="3" id="KW-1185">Reference proteome</keyword>
<proteinExistence type="predicted"/>
<comment type="caution">
    <text evidence="2">The sequence shown here is derived from an EMBL/GenBank/DDBJ whole genome shotgun (WGS) entry which is preliminary data.</text>
</comment>
<feature type="region of interest" description="Disordered" evidence="1">
    <location>
        <begin position="19"/>
        <end position="64"/>
    </location>
</feature>
<dbReference type="Proteomes" id="UP001499895">
    <property type="component" value="Unassembled WGS sequence"/>
</dbReference>
<evidence type="ECO:0000313" key="3">
    <source>
        <dbReference type="Proteomes" id="UP001499895"/>
    </source>
</evidence>
<protein>
    <submittedName>
        <fullName evidence="2">Uncharacterized protein</fullName>
    </submittedName>
</protein>
<organism evidence="2 3">
    <name type="scientific">Streptomyces stramineus</name>
    <dbReference type="NCBI Taxonomy" id="173861"/>
    <lineage>
        <taxon>Bacteria</taxon>
        <taxon>Bacillati</taxon>
        <taxon>Actinomycetota</taxon>
        <taxon>Actinomycetes</taxon>
        <taxon>Kitasatosporales</taxon>
        <taxon>Streptomycetaceae</taxon>
        <taxon>Streptomyces</taxon>
    </lineage>
</organism>
<evidence type="ECO:0000313" key="2">
    <source>
        <dbReference type="EMBL" id="GAA0477644.1"/>
    </source>
</evidence>
<name>A0ABP3KE90_9ACTN</name>
<sequence>MPLDPARALSAYLRAQAYQARTPATRAPKATAAAPDLRPQGGSAVAKEAPVAAPPETARPARPPGRFSRLLLLLRQTPAATGPRRS</sequence>
<accession>A0ABP3KE90</accession>
<feature type="compositionally biased region" description="Low complexity" evidence="1">
    <location>
        <begin position="44"/>
        <end position="60"/>
    </location>
</feature>
<reference evidence="3" key="1">
    <citation type="journal article" date="2019" name="Int. J. Syst. Evol. Microbiol.">
        <title>The Global Catalogue of Microorganisms (GCM) 10K type strain sequencing project: providing services to taxonomists for standard genome sequencing and annotation.</title>
        <authorList>
            <consortium name="The Broad Institute Genomics Platform"/>
            <consortium name="The Broad Institute Genome Sequencing Center for Infectious Disease"/>
            <person name="Wu L."/>
            <person name="Ma J."/>
        </authorList>
    </citation>
    <scope>NUCLEOTIDE SEQUENCE [LARGE SCALE GENOMIC DNA]</scope>
    <source>
        <strain evidence="3">JCM 10649</strain>
    </source>
</reference>
<dbReference type="EMBL" id="BAAAHB010000056">
    <property type="protein sequence ID" value="GAA0477644.1"/>
    <property type="molecule type" value="Genomic_DNA"/>
</dbReference>
<feature type="compositionally biased region" description="Low complexity" evidence="1">
    <location>
        <begin position="20"/>
        <end position="35"/>
    </location>
</feature>